<dbReference type="Proteomes" id="UP000599024">
    <property type="component" value="Unassembled WGS sequence"/>
</dbReference>
<evidence type="ECO:0000313" key="4">
    <source>
        <dbReference type="Proteomes" id="UP000599024"/>
    </source>
</evidence>
<dbReference type="InterPro" id="IPR017896">
    <property type="entry name" value="4Fe4S_Fe-S-bd"/>
</dbReference>
<evidence type="ECO:0000256" key="1">
    <source>
        <dbReference type="ARBA" id="ARBA00022485"/>
    </source>
</evidence>
<dbReference type="InterPro" id="IPR004453">
    <property type="entry name" value="QueG"/>
</dbReference>
<dbReference type="AlphaFoldDB" id="A0A8J6N9L6"/>
<gene>
    <name evidence="3" type="ORF">H8E79_00915</name>
</gene>
<keyword evidence="1" id="KW-0408">Iron</keyword>
<keyword evidence="1" id="KW-0411">Iron-sulfur</keyword>
<dbReference type="GO" id="GO:0008616">
    <property type="term" value="P:tRNA queuosine(34) biosynthetic process"/>
    <property type="evidence" value="ECO:0007669"/>
    <property type="project" value="InterPro"/>
</dbReference>
<dbReference type="EMBL" id="JACNLK010000012">
    <property type="protein sequence ID" value="MBC8207716.1"/>
    <property type="molecule type" value="Genomic_DNA"/>
</dbReference>
<accession>A0A8J6N9L6</accession>
<evidence type="ECO:0000259" key="2">
    <source>
        <dbReference type="PROSITE" id="PS51379"/>
    </source>
</evidence>
<feature type="domain" description="4Fe-4S ferredoxin-type" evidence="2">
    <location>
        <begin position="173"/>
        <end position="202"/>
    </location>
</feature>
<dbReference type="PANTHER" id="PTHR30002">
    <property type="entry name" value="EPOXYQUEUOSINE REDUCTASE"/>
    <property type="match status" value="1"/>
</dbReference>
<organism evidence="3 4">
    <name type="scientific">Candidatus Desulfatifera sulfidica</name>
    <dbReference type="NCBI Taxonomy" id="2841691"/>
    <lineage>
        <taxon>Bacteria</taxon>
        <taxon>Pseudomonadati</taxon>
        <taxon>Thermodesulfobacteriota</taxon>
        <taxon>Desulfobulbia</taxon>
        <taxon>Desulfobulbales</taxon>
        <taxon>Desulfobulbaceae</taxon>
        <taxon>Candidatus Desulfatifera</taxon>
    </lineage>
</organism>
<name>A0A8J6N9L6_9BACT</name>
<reference evidence="3 4" key="1">
    <citation type="submission" date="2020-08" db="EMBL/GenBank/DDBJ databases">
        <title>Bridging the membrane lipid divide: bacteria of the FCB group superphylum have the potential to synthesize archaeal ether lipids.</title>
        <authorList>
            <person name="Villanueva L."/>
            <person name="Von Meijenfeldt F.A.B."/>
            <person name="Westbye A.B."/>
            <person name="Yadav S."/>
            <person name="Hopmans E.C."/>
            <person name="Dutilh B.E."/>
            <person name="Sinninghe Damste J.S."/>
        </authorList>
    </citation>
    <scope>NUCLEOTIDE SEQUENCE [LARGE SCALE GENOMIC DNA]</scope>
    <source>
        <strain evidence="3">NIOZ-UU81</strain>
    </source>
</reference>
<sequence>MEKLSRLVQEFALIEGACEVGISTLQTLEGGPPSSDLTYVLPEAQSAVTYAVAIDLEPVPDYLMKKERLALEKAFVRANVLASGIALHLANYLKQKGYPSVPVAANNVFRPPSPENPSDYIADLYYPDIAHRYLAVRSGVGHMGLSGNLLTKKQGAAVILGTTVTSADLLPTPPLPVEENYCDECRLCMASCVAGFMSPREKTSISLGGAGVTYSKRRNYGRCDLVCSGYTGLHSSGKWSTWSPGRFAVPASDDELRLAHEHMQSAHEKWPASEGGRYFYFTDDKLRVSCANCQLVCCPDKEERKARYDMLTQSGVILLNSDGSREAVSPEDAKKRFASMPISRKALYEDIEKMSKIF</sequence>
<proteinExistence type="predicted"/>
<dbReference type="GO" id="GO:0052693">
    <property type="term" value="F:epoxyqueuosine reductase activity"/>
    <property type="evidence" value="ECO:0007669"/>
    <property type="project" value="TreeGrafter"/>
</dbReference>
<dbReference type="PROSITE" id="PS51379">
    <property type="entry name" value="4FE4S_FER_2"/>
    <property type="match status" value="1"/>
</dbReference>
<dbReference type="GO" id="GO:0051539">
    <property type="term" value="F:4 iron, 4 sulfur cluster binding"/>
    <property type="evidence" value="ECO:0007669"/>
    <property type="project" value="UniProtKB-KW"/>
</dbReference>
<evidence type="ECO:0000313" key="3">
    <source>
        <dbReference type="EMBL" id="MBC8207716.1"/>
    </source>
</evidence>
<keyword evidence="1" id="KW-0479">Metal-binding</keyword>
<dbReference type="PANTHER" id="PTHR30002:SF4">
    <property type="entry name" value="EPOXYQUEUOSINE REDUCTASE"/>
    <property type="match status" value="1"/>
</dbReference>
<comment type="caution">
    <text evidence="3">The sequence shown here is derived from an EMBL/GenBank/DDBJ whole genome shotgun (WGS) entry which is preliminary data.</text>
</comment>
<protein>
    <submittedName>
        <fullName evidence="3">Epoxyqueuosine reductase</fullName>
    </submittedName>
</protein>
<keyword evidence="1" id="KW-0004">4Fe-4S</keyword>